<dbReference type="NCBIfam" id="TIGR00754">
    <property type="entry name" value="bfr"/>
    <property type="match status" value="1"/>
</dbReference>
<dbReference type="GO" id="GO:0020037">
    <property type="term" value="F:heme binding"/>
    <property type="evidence" value="ECO:0007669"/>
    <property type="project" value="TreeGrafter"/>
</dbReference>
<comment type="similarity">
    <text evidence="2 7">Belongs to the bacterioferritin family.</text>
</comment>
<dbReference type="PANTHER" id="PTHR30295:SF0">
    <property type="entry name" value="BACTERIOFERRITIN"/>
    <property type="match status" value="1"/>
</dbReference>
<dbReference type="AlphaFoldDB" id="A0A077DEZ6"/>
<feature type="binding site" evidence="8">
    <location>
        <position position="51"/>
    </location>
    <ligand>
        <name>Fe cation</name>
        <dbReference type="ChEBI" id="CHEBI:24875"/>
        <label>2</label>
    </ligand>
</feature>
<evidence type="ECO:0000313" key="11">
    <source>
        <dbReference type="Proteomes" id="UP000028945"/>
    </source>
</evidence>
<dbReference type="Gene3D" id="1.20.1260.10">
    <property type="match status" value="1"/>
</dbReference>
<keyword evidence="4" id="KW-0349">Heme</keyword>
<dbReference type="HOGENOM" id="CLU_104506_2_0_4"/>
<keyword evidence="5 7" id="KW-0479">Metal-binding</keyword>
<dbReference type="GO" id="GO:0005829">
    <property type="term" value="C:cytosol"/>
    <property type="evidence" value="ECO:0007669"/>
    <property type="project" value="TreeGrafter"/>
</dbReference>
<dbReference type="PRINTS" id="PR00601">
    <property type="entry name" value="BACFERRITIN"/>
</dbReference>
<feature type="binding site" evidence="8">
    <location>
        <position position="51"/>
    </location>
    <ligand>
        <name>Fe cation</name>
        <dbReference type="ChEBI" id="CHEBI:24875"/>
        <label>1</label>
    </ligand>
</feature>
<comment type="cofactor">
    <cofactor evidence="1">
        <name>heme b</name>
        <dbReference type="ChEBI" id="CHEBI:60344"/>
    </cofactor>
</comment>
<dbReference type="OrthoDB" id="9800505at2"/>
<keyword evidence="11" id="KW-1185">Reference proteome</keyword>
<dbReference type="RefSeq" id="WP_038501285.1">
    <property type="nucleotide sequence ID" value="NZ_AFWK01000099.1"/>
</dbReference>
<dbReference type="SUPFAM" id="SSF47240">
    <property type="entry name" value="Ferritin-like"/>
    <property type="match status" value="1"/>
</dbReference>
<dbReference type="InterPro" id="IPR002024">
    <property type="entry name" value="Bacterioferritin"/>
</dbReference>
<feature type="binding site" evidence="8">
    <location>
        <position position="94"/>
    </location>
    <ligand>
        <name>Fe cation</name>
        <dbReference type="ChEBI" id="CHEBI:24875"/>
        <label>2</label>
    </ligand>
</feature>
<gene>
    <name evidence="10" type="ORF">IX83_08565</name>
</gene>
<dbReference type="GO" id="GO:0006879">
    <property type="term" value="P:intracellular iron ion homeostasis"/>
    <property type="evidence" value="ECO:0007669"/>
    <property type="project" value="UniProtKB-KW"/>
</dbReference>
<evidence type="ECO:0000259" key="9">
    <source>
        <dbReference type="PROSITE" id="PS50905"/>
    </source>
</evidence>
<proteinExistence type="inferred from homology"/>
<dbReference type="GO" id="GO:0006826">
    <property type="term" value="P:iron ion transport"/>
    <property type="evidence" value="ECO:0007669"/>
    <property type="project" value="InterPro"/>
</dbReference>
<evidence type="ECO:0000256" key="6">
    <source>
        <dbReference type="ARBA" id="ARBA00023004"/>
    </source>
</evidence>
<dbReference type="GO" id="GO:0004322">
    <property type="term" value="F:ferroxidase activity"/>
    <property type="evidence" value="ECO:0007669"/>
    <property type="project" value="TreeGrafter"/>
</dbReference>
<keyword evidence="3 7" id="KW-0409">Iron storage</keyword>
<feature type="binding site" description="axial binding residue" evidence="8">
    <location>
        <position position="52"/>
    </location>
    <ligand>
        <name>heme b</name>
        <dbReference type="ChEBI" id="CHEBI:60344"/>
        <note>ligand shared between dimeric partners</note>
    </ligand>
    <ligandPart>
        <name>Fe</name>
        <dbReference type="ChEBI" id="CHEBI:18248"/>
    </ligandPart>
</feature>
<dbReference type="EMBL" id="CP009238">
    <property type="protein sequence ID" value="AIL33344.1"/>
    <property type="molecule type" value="Genomic_DNA"/>
</dbReference>
<dbReference type="KEGG" id="bpsi:IX83_08565"/>
<dbReference type="CDD" id="cd00907">
    <property type="entry name" value="Bacterioferritin"/>
    <property type="match status" value="1"/>
</dbReference>
<dbReference type="Pfam" id="PF00210">
    <property type="entry name" value="Ferritin"/>
    <property type="match status" value="1"/>
</dbReference>
<dbReference type="InterPro" id="IPR009040">
    <property type="entry name" value="Ferritin-like_diiron"/>
</dbReference>
<evidence type="ECO:0000313" key="10">
    <source>
        <dbReference type="EMBL" id="AIL33344.1"/>
    </source>
</evidence>
<dbReference type="GO" id="GO:0008199">
    <property type="term" value="F:ferric iron binding"/>
    <property type="evidence" value="ECO:0007669"/>
    <property type="project" value="InterPro"/>
</dbReference>
<organism evidence="10 11">
    <name type="scientific">Basilea psittacipulmonis DSM 24701</name>
    <dbReference type="NCBI Taxonomy" id="1072685"/>
    <lineage>
        <taxon>Bacteria</taxon>
        <taxon>Pseudomonadati</taxon>
        <taxon>Pseudomonadota</taxon>
        <taxon>Betaproteobacteria</taxon>
        <taxon>Burkholderiales</taxon>
        <taxon>Alcaligenaceae</taxon>
        <taxon>Basilea</taxon>
    </lineage>
</organism>
<dbReference type="PIRSF" id="PIRSF002560">
    <property type="entry name" value="Bacterioferritin"/>
    <property type="match status" value="1"/>
</dbReference>
<dbReference type="InterPro" id="IPR009078">
    <property type="entry name" value="Ferritin-like_SF"/>
</dbReference>
<evidence type="ECO:0000256" key="7">
    <source>
        <dbReference type="PIRNR" id="PIRNR002560"/>
    </source>
</evidence>
<name>A0A077DEZ6_9BURK</name>
<dbReference type="eggNOG" id="COG2193">
    <property type="taxonomic scope" value="Bacteria"/>
</dbReference>
<keyword evidence="6 7" id="KW-0408">Iron</keyword>
<dbReference type="PANTHER" id="PTHR30295">
    <property type="entry name" value="BACTERIOFERRITIN"/>
    <property type="match status" value="1"/>
</dbReference>
<dbReference type="Proteomes" id="UP000028945">
    <property type="component" value="Chromosome"/>
</dbReference>
<sequence length="157" mass="18399">MKSATNVIKFLNQQLTHHLTSINMYFLHARMLKNWGLEELNDHAYKFSIHEMKVADKLIQRIFMLEGLPNLQDIKKLKIGENVKEILECMHSHEKATHEAAVEAIHHCESVKDFVSRDLLEDILEASDDRVDWIETELELIEKMGLENYIQSQVEED</sequence>
<dbReference type="InterPro" id="IPR008331">
    <property type="entry name" value="Ferritin_DPS_dom"/>
</dbReference>
<evidence type="ECO:0000256" key="8">
    <source>
        <dbReference type="PIRSR" id="PIRSR002560-1"/>
    </source>
</evidence>
<protein>
    <recommendedName>
        <fullName evidence="7">Bacterioferritin</fullName>
    </recommendedName>
</protein>
<feature type="domain" description="Ferritin-like diiron" evidence="9">
    <location>
        <begin position="1"/>
        <end position="145"/>
    </location>
</feature>
<evidence type="ECO:0000256" key="1">
    <source>
        <dbReference type="ARBA" id="ARBA00001970"/>
    </source>
</evidence>
<accession>A0A077DEZ6</accession>
<dbReference type="InterPro" id="IPR012347">
    <property type="entry name" value="Ferritin-like"/>
</dbReference>
<reference evidence="10 11" key="1">
    <citation type="journal article" date="2014" name="BMC Genomics">
        <title>A genomic perspective on a new bacterial genus and species from the Alcaligenaceae family, Basilea psittacipulmonis.</title>
        <authorList>
            <person name="Whiteson K.L."/>
            <person name="Hernandez D."/>
            <person name="Lazarevic V."/>
            <person name="Gaia N."/>
            <person name="Farinelli L."/>
            <person name="Francois P."/>
            <person name="Pilo P."/>
            <person name="Frey J."/>
            <person name="Schrenzel J."/>
        </authorList>
    </citation>
    <scope>NUCLEOTIDE SEQUENCE [LARGE SCALE GENOMIC DNA]</scope>
    <source>
        <strain evidence="10 11">DSM 24701</strain>
    </source>
</reference>
<evidence type="ECO:0000256" key="3">
    <source>
        <dbReference type="ARBA" id="ARBA00022434"/>
    </source>
</evidence>
<evidence type="ECO:0000256" key="4">
    <source>
        <dbReference type="ARBA" id="ARBA00022617"/>
    </source>
</evidence>
<evidence type="ECO:0000256" key="2">
    <source>
        <dbReference type="ARBA" id="ARBA00008093"/>
    </source>
</evidence>
<dbReference type="PROSITE" id="PS50905">
    <property type="entry name" value="FERRITIN_LIKE"/>
    <property type="match status" value="1"/>
</dbReference>
<evidence type="ECO:0000256" key="5">
    <source>
        <dbReference type="ARBA" id="ARBA00022723"/>
    </source>
</evidence>